<dbReference type="InterPro" id="IPR043130">
    <property type="entry name" value="CDP-OH_PTrfase_TM_dom"/>
</dbReference>
<dbReference type="InterPro" id="IPR000462">
    <property type="entry name" value="CDP-OH_P_trans"/>
</dbReference>
<evidence type="ECO:0000313" key="3">
    <source>
        <dbReference type="EMBL" id="GAH43014.1"/>
    </source>
</evidence>
<evidence type="ECO:0000256" key="1">
    <source>
        <dbReference type="ARBA" id="ARBA00022679"/>
    </source>
</evidence>
<keyword evidence="1" id="KW-0808">Transferase</keyword>
<evidence type="ECO:0000256" key="2">
    <source>
        <dbReference type="SAM" id="Phobius"/>
    </source>
</evidence>
<dbReference type="Gene3D" id="1.20.120.1760">
    <property type="match status" value="1"/>
</dbReference>
<feature type="transmembrane region" description="Helical" evidence="2">
    <location>
        <begin position="12"/>
        <end position="32"/>
    </location>
</feature>
<keyword evidence="2" id="KW-0472">Membrane</keyword>
<dbReference type="AlphaFoldDB" id="X1GN39"/>
<keyword evidence="2" id="KW-0812">Transmembrane</keyword>
<proteinExistence type="predicted"/>
<dbReference type="Gene3D" id="3.40.20.10">
    <property type="entry name" value="Severin"/>
    <property type="match status" value="1"/>
</dbReference>
<dbReference type="InterPro" id="IPR029006">
    <property type="entry name" value="ADF-H/Gelsolin-like_dom_sf"/>
</dbReference>
<dbReference type="EMBL" id="BARU01012601">
    <property type="protein sequence ID" value="GAH43014.1"/>
    <property type="molecule type" value="Genomic_DNA"/>
</dbReference>
<name>X1GN39_9ZZZZ</name>
<dbReference type="InterPro" id="IPR048254">
    <property type="entry name" value="CDP_ALCOHOL_P_TRANSF_CS"/>
</dbReference>
<dbReference type="Pfam" id="PF01066">
    <property type="entry name" value="CDP-OH_P_transf"/>
    <property type="match status" value="1"/>
</dbReference>
<reference evidence="3" key="1">
    <citation type="journal article" date="2014" name="Front. Microbiol.">
        <title>High frequency of phylogenetically diverse reductive dehalogenase-homologous genes in deep subseafloor sedimentary metagenomes.</title>
        <authorList>
            <person name="Kawai M."/>
            <person name="Futagami T."/>
            <person name="Toyoda A."/>
            <person name="Takaki Y."/>
            <person name="Nishi S."/>
            <person name="Hori S."/>
            <person name="Arai W."/>
            <person name="Tsubouchi T."/>
            <person name="Morono Y."/>
            <person name="Uchiyama I."/>
            <person name="Ito T."/>
            <person name="Fujiyama A."/>
            <person name="Inagaki F."/>
            <person name="Takami H."/>
        </authorList>
    </citation>
    <scope>NUCLEOTIDE SEQUENCE</scope>
    <source>
        <strain evidence="3">Expedition CK06-06</strain>
    </source>
</reference>
<feature type="non-terminal residue" evidence="3">
    <location>
        <position position="222"/>
    </location>
</feature>
<protein>
    <recommendedName>
        <fullName evidence="4">CDP-alcohol phosphatidyltransferase</fullName>
    </recommendedName>
</protein>
<dbReference type="PROSITE" id="PS00379">
    <property type="entry name" value="CDP_ALCOHOL_P_TRANSF"/>
    <property type="match status" value="1"/>
</dbReference>
<dbReference type="GO" id="GO:0008654">
    <property type="term" value="P:phospholipid biosynthetic process"/>
    <property type="evidence" value="ECO:0007669"/>
    <property type="project" value="InterPro"/>
</dbReference>
<dbReference type="GO" id="GO:0016780">
    <property type="term" value="F:phosphotransferase activity, for other substituted phosphate groups"/>
    <property type="evidence" value="ECO:0007669"/>
    <property type="project" value="InterPro"/>
</dbReference>
<evidence type="ECO:0008006" key="4">
    <source>
        <dbReference type="Google" id="ProtNLM"/>
    </source>
</evidence>
<gene>
    <name evidence="3" type="ORF">S03H2_23155</name>
</gene>
<sequence>MSNIIRLLKLKDYITLSGTICGIFALMVGILLNDLSLAFFFIMICQGTDLLDGYVARKLNQVNKIGKEMDSLNDLFCFGVVPAMLIFIGYCNDLPFELLDDGTKNELDTSPEELGSILDPNQVFVIVREDLRRIFIWKGSKSPVRKRFISSRVAQELQNELIKSAGFHRCIIKSIDQGDELVEFLNAFGLESMEVTERLPDMRYIRNIERDGMAQGIIMDAT</sequence>
<comment type="caution">
    <text evidence="3">The sequence shown here is derived from an EMBL/GenBank/DDBJ whole genome shotgun (WGS) entry which is preliminary data.</text>
</comment>
<accession>X1GN39</accession>
<organism evidence="3">
    <name type="scientific">marine sediment metagenome</name>
    <dbReference type="NCBI Taxonomy" id="412755"/>
    <lineage>
        <taxon>unclassified sequences</taxon>
        <taxon>metagenomes</taxon>
        <taxon>ecological metagenomes</taxon>
    </lineage>
</organism>
<keyword evidence="2" id="KW-1133">Transmembrane helix</keyword>
<dbReference type="SUPFAM" id="SSF55753">
    <property type="entry name" value="Actin depolymerizing proteins"/>
    <property type="match status" value="1"/>
</dbReference>
<dbReference type="GO" id="GO:0016020">
    <property type="term" value="C:membrane"/>
    <property type="evidence" value="ECO:0007669"/>
    <property type="project" value="InterPro"/>
</dbReference>